<dbReference type="EMBL" id="JACXVP010000012">
    <property type="protein sequence ID" value="KAG5570807.1"/>
    <property type="molecule type" value="Genomic_DNA"/>
</dbReference>
<feature type="non-terminal residue" evidence="1">
    <location>
        <position position="1"/>
    </location>
</feature>
<name>A0A9J5W613_SOLCO</name>
<reference evidence="1 2" key="1">
    <citation type="submission" date="2020-09" db="EMBL/GenBank/DDBJ databases">
        <title>De no assembly of potato wild relative species, Solanum commersonii.</title>
        <authorList>
            <person name="Cho K."/>
        </authorList>
    </citation>
    <scope>NUCLEOTIDE SEQUENCE [LARGE SCALE GENOMIC DNA]</scope>
    <source>
        <strain evidence="1">LZ3.2</strain>
        <tissue evidence="1">Leaf</tissue>
    </source>
</reference>
<evidence type="ECO:0000313" key="1">
    <source>
        <dbReference type="EMBL" id="KAG5570807.1"/>
    </source>
</evidence>
<sequence length="151" mass="17309">MLMHQWIGVEECDIGKRIMYSSSGIENLRGPSYMPLKRFVVQQKKHSNWEKEVRTGKMRYLLVEEALSLSSSTKRYGSPLINIVFSRVVSTKSMETLTRWIFSKSRAQTTNSFCPGGSTSLEHRSPDTVNESNVEFIYNTPLRSYSSSLLE</sequence>
<dbReference type="Proteomes" id="UP000824120">
    <property type="component" value="Chromosome 12"/>
</dbReference>
<accession>A0A9J5W613</accession>
<proteinExistence type="predicted"/>
<gene>
    <name evidence="1" type="ORF">H5410_060573</name>
</gene>
<organism evidence="1 2">
    <name type="scientific">Solanum commersonii</name>
    <name type="common">Commerson's wild potato</name>
    <name type="synonym">Commerson's nightshade</name>
    <dbReference type="NCBI Taxonomy" id="4109"/>
    <lineage>
        <taxon>Eukaryota</taxon>
        <taxon>Viridiplantae</taxon>
        <taxon>Streptophyta</taxon>
        <taxon>Embryophyta</taxon>
        <taxon>Tracheophyta</taxon>
        <taxon>Spermatophyta</taxon>
        <taxon>Magnoliopsida</taxon>
        <taxon>eudicotyledons</taxon>
        <taxon>Gunneridae</taxon>
        <taxon>Pentapetalae</taxon>
        <taxon>asterids</taxon>
        <taxon>lamiids</taxon>
        <taxon>Solanales</taxon>
        <taxon>Solanaceae</taxon>
        <taxon>Solanoideae</taxon>
        <taxon>Solaneae</taxon>
        <taxon>Solanum</taxon>
    </lineage>
</organism>
<protein>
    <submittedName>
        <fullName evidence="1">Uncharacterized protein</fullName>
    </submittedName>
</protein>
<dbReference type="AlphaFoldDB" id="A0A9J5W613"/>
<evidence type="ECO:0000313" key="2">
    <source>
        <dbReference type="Proteomes" id="UP000824120"/>
    </source>
</evidence>
<comment type="caution">
    <text evidence="1">The sequence shown here is derived from an EMBL/GenBank/DDBJ whole genome shotgun (WGS) entry which is preliminary data.</text>
</comment>
<keyword evidence="2" id="KW-1185">Reference proteome</keyword>